<dbReference type="AlphaFoldDB" id="A0A494XG58"/>
<dbReference type="EMBL" id="RBZU01000011">
    <property type="protein sequence ID" value="RKP48681.1"/>
    <property type="molecule type" value="Genomic_DNA"/>
</dbReference>
<comment type="caution">
    <text evidence="1">The sequence shown here is derived from an EMBL/GenBank/DDBJ whole genome shotgun (WGS) entry which is preliminary data.</text>
</comment>
<evidence type="ECO:0000313" key="1">
    <source>
        <dbReference type="EMBL" id="RKP48681.1"/>
    </source>
</evidence>
<name>A0A494XG58_9BURK</name>
<protein>
    <submittedName>
        <fullName evidence="1">Uncharacterized protein</fullName>
    </submittedName>
</protein>
<evidence type="ECO:0000313" key="2">
    <source>
        <dbReference type="Proteomes" id="UP000270342"/>
    </source>
</evidence>
<organism evidence="1 2">
    <name type="scientific">Pararobbsia silviterrae</name>
    <dbReference type="NCBI Taxonomy" id="1792498"/>
    <lineage>
        <taxon>Bacteria</taxon>
        <taxon>Pseudomonadati</taxon>
        <taxon>Pseudomonadota</taxon>
        <taxon>Betaproteobacteria</taxon>
        <taxon>Burkholderiales</taxon>
        <taxon>Burkholderiaceae</taxon>
        <taxon>Pararobbsia</taxon>
    </lineage>
</organism>
<sequence>MARALHVLALIDLEPETSMRVSDLLIRLRDVAYTLFAARFVELQPRRVHAHASRRPGSR</sequence>
<dbReference type="Proteomes" id="UP000270342">
    <property type="component" value="Unassembled WGS sequence"/>
</dbReference>
<proteinExistence type="predicted"/>
<accession>A0A494XG58</accession>
<gene>
    <name evidence="1" type="ORF">D7S86_22035</name>
</gene>
<keyword evidence="2" id="KW-1185">Reference proteome</keyword>
<reference evidence="1 2" key="1">
    <citation type="submission" date="2018-10" db="EMBL/GenBank/DDBJ databases">
        <title>Robbsia sp. DHC34, isolated from soil.</title>
        <authorList>
            <person name="Gao Z.-H."/>
            <person name="Qiu L.-H."/>
        </authorList>
    </citation>
    <scope>NUCLEOTIDE SEQUENCE [LARGE SCALE GENOMIC DNA]</scope>
    <source>
        <strain evidence="1 2">DHC34</strain>
    </source>
</reference>